<feature type="domain" description="N-acetyltransferase" evidence="3">
    <location>
        <begin position="5"/>
        <end position="156"/>
    </location>
</feature>
<dbReference type="PANTHER" id="PTHR43877">
    <property type="entry name" value="AMINOALKYLPHOSPHONATE N-ACETYLTRANSFERASE-RELATED-RELATED"/>
    <property type="match status" value="1"/>
</dbReference>
<keyword evidence="2" id="KW-0012">Acyltransferase</keyword>
<dbReference type="CDD" id="cd04301">
    <property type="entry name" value="NAT_SF"/>
    <property type="match status" value="1"/>
</dbReference>
<dbReference type="EMBL" id="PYYB01000003">
    <property type="protein sequence ID" value="PTL55403.1"/>
    <property type="molecule type" value="Genomic_DNA"/>
</dbReference>
<dbReference type="RefSeq" id="WP_107570446.1">
    <property type="nucleotide sequence ID" value="NZ_PYYB01000003.1"/>
</dbReference>
<proteinExistence type="predicted"/>
<organism evidence="4 5">
    <name type="scientific">Paraconexibacter algicola</name>
    <dbReference type="NCBI Taxonomy" id="2133960"/>
    <lineage>
        <taxon>Bacteria</taxon>
        <taxon>Bacillati</taxon>
        <taxon>Actinomycetota</taxon>
        <taxon>Thermoleophilia</taxon>
        <taxon>Solirubrobacterales</taxon>
        <taxon>Paraconexibacteraceae</taxon>
        <taxon>Paraconexibacter</taxon>
    </lineage>
</organism>
<dbReference type="PANTHER" id="PTHR43877:SF2">
    <property type="entry name" value="AMINOALKYLPHOSPHONATE N-ACETYLTRANSFERASE-RELATED"/>
    <property type="match status" value="1"/>
</dbReference>
<reference evidence="4 5" key="1">
    <citation type="submission" date="2018-03" db="EMBL/GenBank/DDBJ databases">
        <title>Aquarubrobacter algicola gen. nov., sp. nov., a novel actinobacterium isolated from shallow eutrophic lake during the end of cyanobacterial harmful algal blooms.</title>
        <authorList>
            <person name="Chun S.J."/>
        </authorList>
    </citation>
    <scope>NUCLEOTIDE SEQUENCE [LARGE SCALE GENOMIC DNA]</scope>
    <source>
        <strain evidence="4 5">Seoho-28</strain>
    </source>
</reference>
<sequence>MPMEIEFRPGRVDADEGAALAQGMRDELFEIYDGLRLDGPDMPKAGPEELSPPDGSFLVGWSGGAAVCCGGLKRLPDGACEIKKMFVAPSARGQGVARTLLHALEDEARRLGYAVARLDTGPKQPHAQRLYESEGYREIGNFNDNPVATYFAEKQL</sequence>
<dbReference type="PROSITE" id="PS51186">
    <property type="entry name" value="GNAT"/>
    <property type="match status" value="1"/>
</dbReference>
<dbReference type="InterPro" id="IPR016181">
    <property type="entry name" value="Acyl_CoA_acyltransferase"/>
</dbReference>
<keyword evidence="1 4" id="KW-0808">Transferase</keyword>
<dbReference type="Proteomes" id="UP000240739">
    <property type="component" value="Unassembled WGS sequence"/>
</dbReference>
<name>A0A2T4UD33_9ACTN</name>
<dbReference type="GO" id="GO:0016747">
    <property type="term" value="F:acyltransferase activity, transferring groups other than amino-acyl groups"/>
    <property type="evidence" value="ECO:0007669"/>
    <property type="project" value="InterPro"/>
</dbReference>
<accession>A0A2T4UD33</accession>
<dbReference type="Gene3D" id="3.40.630.30">
    <property type="match status" value="1"/>
</dbReference>
<dbReference type="SUPFAM" id="SSF55729">
    <property type="entry name" value="Acyl-CoA N-acyltransferases (Nat)"/>
    <property type="match status" value="1"/>
</dbReference>
<keyword evidence="5" id="KW-1185">Reference proteome</keyword>
<comment type="caution">
    <text evidence="4">The sequence shown here is derived from an EMBL/GenBank/DDBJ whole genome shotgun (WGS) entry which is preliminary data.</text>
</comment>
<evidence type="ECO:0000256" key="2">
    <source>
        <dbReference type="ARBA" id="ARBA00023315"/>
    </source>
</evidence>
<dbReference type="Pfam" id="PF00583">
    <property type="entry name" value="Acetyltransf_1"/>
    <property type="match status" value="1"/>
</dbReference>
<evidence type="ECO:0000259" key="3">
    <source>
        <dbReference type="PROSITE" id="PS51186"/>
    </source>
</evidence>
<dbReference type="OrthoDB" id="9803233at2"/>
<dbReference type="InterPro" id="IPR050832">
    <property type="entry name" value="Bact_Acetyltransf"/>
</dbReference>
<gene>
    <name evidence="4" type="ORF">C7Y72_17225</name>
</gene>
<evidence type="ECO:0000313" key="4">
    <source>
        <dbReference type="EMBL" id="PTL55403.1"/>
    </source>
</evidence>
<protein>
    <submittedName>
        <fullName evidence="4">GNAT family N-acetyltransferase</fullName>
    </submittedName>
</protein>
<dbReference type="InterPro" id="IPR000182">
    <property type="entry name" value="GNAT_dom"/>
</dbReference>
<dbReference type="AlphaFoldDB" id="A0A2T4UD33"/>
<evidence type="ECO:0000313" key="5">
    <source>
        <dbReference type="Proteomes" id="UP000240739"/>
    </source>
</evidence>
<evidence type="ECO:0000256" key="1">
    <source>
        <dbReference type="ARBA" id="ARBA00022679"/>
    </source>
</evidence>